<evidence type="ECO:0000256" key="8">
    <source>
        <dbReference type="ARBA" id="ARBA00023136"/>
    </source>
</evidence>
<evidence type="ECO:0000256" key="5">
    <source>
        <dbReference type="ARBA" id="ARBA00022692"/>
    </source>
</evidence>
<accession>A0A2X1PU10</accession>
<feature type="transmembrane region" description="Helical" evidence="9">
    <location>
        <begin position="44"/>
        <end position="61"/>
    </location>
</feature>
<reference evidence="10 11" key="1">
    <citation type="submission" date="2018-06" db="EMBL/GenBank/DDBJ databases">
        <authorList>
            <consortium name="Pathogen Informatics"/>
            <person name="Doyle S."/>
        </authorList>
    </citation>
    <scope>NUCLEOTIDE SEQUENCE [LARGE SCALE GENOMIC DNA]</scope>
    <source>
        <strain evidence="10 11">NCTC11872</strain>
    </source>
</reference>
<dbReference type="Pfam" id="PF03116">
    <property type="entry name" value="NQR2_RnfD_RnfE"/>
    <property type="match status" value="1"/>
</dbReference>
<evidence type="ECO:0000256" key="7">
    <source>
        <dbReference type="ARBA" id="ARBA00022989"/>
    </source>
</evidence>
<evidence type="ECO:0000256" key="2">
    <source>
        <dbReference type="ARBA" id="ARBA00022553"/>
    </source>
</evidence>
<protein>
    <submittedName>
        <fullName evidence="10">Inner membrane oxidoreductase</fullName>
    </submittedName>
</protein>
<dbReference type="PANTHER" id="PTHR30578">
    <property type="entry name" value="ELECTRON TRANSPORT COMPLEX PROTEIN RNFD"/>
    <property type="match status" value="1"/>
</dbReference>
<dbReference type="EMBL" id="UASK01000002">
    <property type="protein sequence ID" value="SPX40533.1"/>
    <property type="molecule type" value="Genomic_DNA"/>
</dbReference>
<feature type="transmembrane region" description="Helical" evidence="9">
    <location>
        <begin position="98"/>
        <end position="119"/>
    </location>
</feature>
<keyword evidence="2" id="KW-0597">Phosphoprotein</keyword>
<feature type="transmembrane region" description="Helical" evidence="9">
    <location>
        <begin position="67"/>
        <end position="86"/>
    </location>
</feature>
<dbReference type="AlphaFoldDB" id="A0A2X1PU10"/>
<dbReference type="GO" id="GO:0055085">
    <property type="term" value="P:transmembrane transport"/>
    <property type="evidence" value="ECO:0007669"/>
    <property type="project" value="InterPro"/>
</dbReference>
<keyword evidence="4" id="KW-0288">FMN</keyword>
<keyword evidence="6" id="KW-1278">Translocase</keyword>
<evidence type="ECO:0000256" key="4">
    <source>
        <dbReference type="ARBA" id="ARBA00022643"/>
    </source>
</evidence>
<evidence type="ECO:0000256" key="6">
    <source>
        <dbReference type="ARBA" id="ARBA00022967"/>
    </source>
</evidence>
<evidence type="ECO:0000313" key="11">
    <source>
        <dbReference type="Proteomes" id="UP000249936"/>
    </source>
</evidence>
<dbReference type="InterPro" id="IPR004338">
    <property type="entry name" value="NqrB/RnfD"/>
</dbReference>
<keyword evidence="3" id="KW-0285">Flavoprotein</keyword>
<evidence type="ECO:0000256" key="3">
    <source>
        <dbReference type="ARBA" id="ARBA00022630"/>
    </source>
</evidence>
<proteinExistence type="predicted"/>
<evidence type="ECO:0000256" key="1">
    <source>
        <dbReference type="ARBA" id="ARBA00022448"/>
    </source>
</evidence>
<organism evidence="10 11">
    <name type="scientific">Haemophilus influenzae</name>
    <dbReference type="NCBI Taxonomy" id="727"/>
    <lineage>
        <taxon>Bacteria</taxon>
        <taxon>Pseudomonadati</taxon>
        <taxon>Pseudomonadota</taxon>
        <taxon>Gammaproteobacteria</taxon>
        <taxon>Pasteurellales</taxon>
        <taxon>Pasteurellaceae</taxon>
        <taxon>Haemophilus</taxon>
    </lineage>
</organism>
<keyword evidence="5 9" id="KW-0812">Transmembrane</keyword>
<dbReference type="PANTHER" id="PTHR30578:SF0">
    <property type="entry name" value="ION-TRANSLOCATING OXIDOREDUCTASE COMPLEX SUBUNIT D"/>
    <property type="match status" value="1"/>
</dbReference>
<evidence type="ECO:0000256" key="9">
    <source>
        <dbReference type="SAM" id="Phobius"/>
    </source>
</evidence>
<evidence type="ECO:0000313" key="10">
    <source>
        <dbReference type="EMBL" id="SPX40533.1"/>
    </source>
</evidence>
<name>A0A2X1PU10_HAEIF</name>
<keyword evidence="1" id="KW-0813">Transport</keyword>
<dbReference type="GO" id="GO:0005886">
    <property type="term" value="C:plasma membrane"/>
    <property type="evidence" value="ECO:0007669"/>
    <property type="project" value="TreeGrafter"/>
</dbReference>
<dbReference type="Proteomes" id="UP000249936">
    <property type="component" value="Unassembled WGS sequence"/>
</dbReference>
<sequence>MVSPKQRLWIVQKIFYKSHTQLNDFYELIKLPIFMGNGTDFAQGWWQINVAFLAGGIFLILKRVIHWQIPVAMLVTFFCLATATAFTGFTHLSAISQLVSGAMMFGAFFIATDPVTASITPRGKIIFWRISGVICLSHSLSRKLSRRRGIRHFIK</sequence>
<keyword evidence="7 9" id="KW-1133">Transmembrane helix</keyword>
<keyword evidence="8 9" id="KW-0472">Membrane</keyword>
<gene>
    <name evidence="10" type="ORF">NCTC11872_00106</name>
</gene>